<evidence type="ECO:0000256" key="1">
    <source>
        <dbReference type="SAM" id="Phobius"/>
    </source>
</evidence>
<feature type="transmembrane region" description="Helical" evidence="1">
    <location>
        <begin position="33"/>
        <end position="52"/>
    </location>
</feature>
<reference evidence="2 3" key="1">
    <citation type="submission" date="2020-07" db="EMBL/GenBank/DDBJ databases">
        <title>Sequencing the genomes of 1000 actinobacteria strains.</title>
        <authorList>
            <person name="Klenk H.-P."/>
        </authorList>
    </citation>
    <scope>NUCLEOTIDE SEQUENCE [LARGE SCALE GENOMIC DNA]</scope>
    <source>
        <strain evidence="2 3">DSM 29531</strain>
    </source>
</reference>
<evidence type="ECO:0000313" key="2">
    <source>
        <dbReference type="EMBL" id="NYJ74631.1"/>
    </source>
</evidence>
<comment type="caution">
    <text evidence="2">The sequence shown here is derived from an EMBL/GenBank/DDBJ whole genome shotgun (WGS) entry which is preliminary data.</text>
</comment>
<protein>
    <recommendedName>
        <fullName evidence="4">DUF3054 domain-containing protein</fullName>
    </recommendedName>
</protein>
<name>A0A853DIL9_9MICO</name>
<feature type="transmembrane region" description="Helical" evidence="1">
    <location>
        <begin position="86"/>
        <end position="108"/>
    </location>
</feature>
<dbReference type="AlphaFoldDB" id="A0A853DIL9"/>
<dbReference type="InterPro" id="IPR021414">
    <property type="entry name" value="DUF3054"/>
</dbReference>
<keyword evidence="1" id="KW-0812">Transmembrane</keyword>
<keyword evidence="3" id="KW-1185">Reference proteome</keyword>
<organism evidence="2 3">
    <name type="scientific">Allobranchiibius huperziae</name>
    <dbReference type="NCBI Taxonomy" id="1874116"/>
    <lineage>
        <taxon>Bacteria</taxon>
        <taxon>Bacillati</taxon>
        <taxon>Actinomycetota</taxon>
        <taxon>Actinomycetes</taxon>
        <taxon>Micrococcales</taxon>
        <taxon>Dermacoccaceae</taxon>
        <taxon>Allobranchiibius</taxon>
    </lineage>
</organism>
<dbReference type="RefSeq" id="WP_343048468.1">
    <property type="nucleotide sequence ID" value="NZ_JACCFW010000001.1"/>
</dbReference>
<dbReference type="Proteomes" id="UP000571817">
    <property type="component" value="Unassembled WGS sequence"/>
</dbReference>
<gene>
    <name evidence="2" type="ORF">HNR15_001594</name>
</gene>
<evidence type="ECO:0000313" key="3">
    <source>
        <dbReference type="Proteomes" id="UP000571817"/>
    </source>
</evidence>
<feature type="transmembrane region" description="Helical" evidence="1">
    <location>
        <begin position="64"/>
        <end position="80"/>
    </location>
</feature>
<keyword evidence="1" id="KW-0472">Membrane</keyword>
<evidence type="ECO:0008006" key="4">
    <source>
        <dbReference type="Google" id="ProtNLM"/>
    </source>
</evidence>
<proteinExistence type="predicted"/>
<dbReference type="EMBL" id="JACCFW010000001">
    <property type="protein sequence ID" value="NYJ74631.1"/>
    <property type="molecule type" value="Genomic_DNA"/>
</dbReference>
<sequence length="117" mass="12271">MVAAVLDVVLIVAFAAIGRASHSESHPVLESAVVAWPFLVGAAAGWAVAVGVRRWAPASLRAGVPIWVGAVVIGMVLRALTGRGVAVSFVIVATIVLGVFLMGWRVMVAGWQRRMRS</sequence>
<keyword evidence="1" id="KW-1133">Transmembrane helix</keyword>
<dbReference type="Pfam" id="PF11255">
    <property type="entry name" value="DUF3054"/>
    <property type="match status" value="1"/>
</dbReference>
<accession>A0A853DIL9</accession>